<dbReference type="OrthoDB" id="1346039at2"/>
<proteinExistence type="predicted"/>
<gene>
    <name evidence="1" type="ORF">EAH81_19135</name>
</gene>
<dbReference type="RefSeq" id="WP_140510026.1">
    <property type="nucleotide sequence ID" value="NZ_RCZH01000013.1"/>
</dbReference>
<evidence type="ECO:0000313" key="1">
    <source>
        <dbReference type="EMBL" id="TPG37604.1"/>
    </source>
</evidence>
<accession>A0A502EKF6</accession>
<dbReference type="Proteomes" id="UP000319700">
    <property type="component" value="Unassembled WGS sequence"/>
</dbReference>
<name>A0A502EKF6_9FLAO</name>
<reference evidence="1 2" key="1">
    <citation type="journal article" date="2019" name="Environ. Microbiol.">
        <title>Species interactions and distinct microbial communities in high Arctic permafrost affected cryosols are associated with the CH4 and CO2 gas fluxes.</title>
        <authorList>
            <person name="Altshuler I."/>
            <person name="Hamel J."/>
            <person name="Turney S."/>
            <person name="Magnuson E."/>
            <person name="Levesque R."/>
            <person name="Greer C."/>
            <person name="Whyte L.G."/>
        </authorList>
    </citation>
    <scope>NUCLEOTIDE SEQUENCE [LARGE SCALE GENOMIC DNA]</scope>
    <source>
        <strain evidence="1 2">42</strain>
    </source>
</reference>
<dbReference type="EMBL" id="RCZH01000013">
    <property type="protein sequence ID" value="TPG37604.1"/>
    <property type="molecule type" value="Genomic_DNA"/>
</dbReference>
<evidence type="ECO:0000313" key="2">
    <source>
        <dbReference type="Proteomes" id="UP000319700"/>
    </source>
</evidence>
<sequence length="257" mass="30243">MKKILFLSFLFLILFSCQKNKKDLELELLTNEVVCVENIDIYDFFEAFYKPNKEYNSLSKNILRYKITNVSDKKYFIMLDPNNLGTLERDLYKEALGRKNYSSNSIGFSMYKNDSILDYSSTAAENVCGNDLEFQKIEELDTIINNFLIKNRIEKRYKVQFLNLVDDSLQGYFLNPGETKYFTSIINLPYRNNQKWFSNIDKKKPNLASLSLKSDSSFINKRLSQDRKKEIQENGYIVFDGTIYSKKIPVKLIRIKN</sequence>
<keyword evidence="2" id="KW-1185">Reference proteome</keyword>
<protein>
    <recommendedName>
        <fullName evidence="3">Lipoprotein</fullName>
    </recommendedName>
</protein>
<comment type="caution">
    <text evidence="1">The sequence shown here is derived from an EMBL/GenBank/DDBJ whole genome shotgun (WGS) entry which is preliminary data.</text>
</comment>
<organism evidence="1 2">
    <name type="scientific">Flavobacterium pectinovorum</name>
    <dbReference type="NCBI Taxonomy" id="29533"/>
    <lineage>
        <taxon>Bacteria</taxon>
        <taxon>Pseudomonadati</taxon>
        <taxon>Bacteroidota</taxon>
        <taxon>Flavobacteriia</taxon>
        <taxon>Flavobacteriales</taxon>
        <taxon>Flavobacteriaceae</taxon>
        <taxon>Flavobacterium</taxon>
    </lineage>
</organism>
<dbReference type="AlphaFoldDB" id="A0A502EKF6"/>
<evidence type="ECO:0008006" key="3">
    <source>
        <dbReference type="Google" id="ProtNLM"/>
    </source>
</evidence>
<dbReference type="PROSITE" id="PS51257">
    <property type="entry name" value="PROKAR_LIPOPROTEIN"/>
    <property type="match status" value="1"/>
</dbReference>